<keyword evidence="2" id="KW-0472">Membrane</keyword>
<keyword evidence="2" id="KW-0812">Transmembrane</keyword>
<feature type="transmembrane region" description="Helical" evidence="2">
    <location>
        <begin position="7"/>
        <end position="24"/>
    </location>
</feature>
<organism evidence="3">
    <name type="scientific">bioreactor metagenome</name>
    <dbReference type="NCBI Taxonomy" id="1076179"/>
    <lineage>
        <taxon>unclassified sequences</taxon>
        <taxon>metagenomes</taxon>
        <taxon>ecological metagenomes</taxon>
    </lineage>
</organism>
<protein>
    <submittedName>
        <fullName evidence="3">Uncharacterized protein</fullName>
    </submittedName>
</protein>
<evidence type="ECO:0000256" key="2">
    <source>
        <dbReference type="SAM" id="Phobius"/>
    </source>
</evidence>
<keyword evidence="1" id="KW-0175">Coiled coil</keyword>
<name>A0A645A2E9_9ZZZZ</name>
<proteinExistence type="predicted"/>
<evidence type="ECO:0000256" key="1">
    <source>
        <dbReference type="SAM" id="Coils"/>
    </source>
</evidence>
<comment type="caution">
    <text evidence="3">The sequence shown here is derived from an EMBL/GenBank/DDBJ whole genome shotgun (WGS) entry which is preliminary data.</text>
</comment>
<dbReference type="AlphaFoldDB" id="A0A645A2E9"/>
<accession>A0A645A2E9</accession>
<feature type="transmembrane region" description="Helical" evidence="2">
    <location>
        <begin position="72"/>
        <end position="93"/>
    </location>
</feature>
<keyword evidence="2" id="KW-1133">Transmembrane helix</keyword>
<gene>
    <name evidence="3" type="ORF">SDC9_93121</name>
</gene>
<sequence length="331" mass="37554">MQTFLNFLIFFVLSAFGLSTYFLNPYRSGSLIVGLLLQAFAIVVLFLSTVSQKHALNRYKNAAKDTVQSNRRWLIGSILAVCIGGGLLIFGIPYGFLRFILFVILWVGCIGAGQYLCYFIWRRNNEELALQLVKEDEEKRAQELAAQERAKAAAEQMRKEAQERAEAEAARQRAQRGIEPLQHEIPTSLPVSMARHRVEDLPDLMFAMRLTAGDASAIQDALAHPTRNKLAAIEEVIAQNYGGTPILFFRPGQSKLIRQISLEEMQGRLLFLAKSHQLFVNPAWAQELMSHFDSVLQRNTLMLIQKSCTNEDIFAYQLIYAQLWLAEKLEI</sequence>
<reference evidence="3" key="1">
    <citation type="submission" date="2019-08" db="EMBL/GenBank/DDBJ databases">
        <authorList>
            <person name="Kucharzyk K."/>
            <person name="Murdoch R.W."/>
            <person name="Higgins S."/>
            <person name="Loffler F."/>
        </authorList>
    </citation>
    <scope>NUCLEOTIDE SEQUENCE</scope>
</reference>
<dbReference type="EMBL" id="VSSQ01011272">
    <property type="protein sequence ID" value="MPM46421.1"/>
    <property type="molecule type" value="Genomic_DNA"/>
</dbReference>
<evidence type="ECO:0000313" key="3">
    <source>
        <dbReference type="EMBL" id="MPM46421.1"/>
    </source>
</evidence>
<feature type="transmembrane region" description="Helical" evidence="2">
    <location>
        <begin position="30"/>
        <end position="51"/>
    </location>
</feature>
<feature type="transmembrane region" description="Helical" evidence="2">
    <location>
        <begin position="99"/>
        <end position="121"/>
    </location>
</feature>
<feature type="coiled-coil region" evidence="1">
    <location>
        <begin position="144"/>
        <end position="177"/>
    </location>
</feature>